<evidence type="ECO:0000259" key="2">
    <source>
        <dbReference type="PROSITE" id="PS50164"/>
    </source>
</evidence>
<dbReference type="PANTHER" id="PTHR34477">
    <property type="entry name" value="UPF0213 PROTEIN YHBQ"/>
    <property type="match status" value="1"/>
</dbReference>
<dbReference type="Pfam" id="PF01541">
    <property type="entry name" value="GIY-YIG"/>
    <property type="match status" value="1"/>
</dbReference>
<name>A0A2H0WQ38_9BACT</name>
<dbReference type="InterPro" id="IPR000305">
    <property type="entry name" value="GIY-YIG_endonuc"/>
</dbReference>
<dbReference type="PROSITE" id="PS50164">
    <property type="entry name" value="GIY_YIG"/>
    <property type="match status" value="1"/>
</dbReference>
<dbReference type="SUPFAM" id="SSF82771">
    <property type="entry name" value="GIY-YIG endonuclease"/>
    <property type="match status" value="1"/>
</dbReference>
<dbReference type="Gene3D" id="3.40.1440.10">
    <property type="entry name" value="GIY-YIG endonuclease"/>
    <property type="match status" value="1"/>
</dbReference>
<comment type="similarity">
    <text evidence="1">Belongs to the UPF0213 family.</text>
</comment>
<dbReference type="InterPro" id="IPR050190">
    <property type="entry name" value="UPF0213_domain"/>
</dbReference>
<reference evidence="4" key="1">
    <citation type="submission" date="2017-09" db="EMBL/GenBank/DDBJ databases">
        <title>Depth-based differentiation of microbial function through sediment-hosted aquifers and enrichment of novel symbionts in the deep terrestrial subsurface.</title>
        <authorList>
            <person name="Probst A.J."/>
            <person name="Ladd B."/>
            <person name="Jarett J.K."/>
            <person name="Geller-Mcgrath D.E."/>
            <person name="Sieber C.M.K."/>
            <person name="Emerson J.B."/>
            <person name="Anantharaman K."/>
            <person name="Thomas B.C."/>
            <person name="Malmstrom R."/>
            <person name="Stieglmeier M."/>
            <person name="Klingl A."/>
            <person name="Woyke T."/>
            <person name="Ryan C.M."/>
            <person name="Banfield J.F."/>
        </authorList>
    </citation>
    <scope>NUCLEOTIDE SEQUENCE [LARGE SCALE GENOMIC DNA]</scope>
</reference>
<dbReference type="EMBL" id="PEZI01000022">
    <property type="protein sequence ID" value="PIS14770.1"/>
    <property type="molecule type" value="Genomic_DNA"/>
</dbReference>
<dbReference type="SMART" id="SM00465">
    <property type="entry name" value="GIYc"/>
    <property type="match status" value="1"/>
</dbReference>
<organism evidence="3 4">
    <name type="scientific">Candidatus Shapirobacteria bacterium CG09_land_8_20_14_0_10_39_12</name>
    <dbReference type="NCBI Taxonomy" id="1974885"/>
    <lineage>
        <taxon>Bacteria</taxon>
        <taxon>Candidatus Shapironibacteriota</taxon>
    </lineage>
</organism>
<evidence type="ECO:0000313" key="3">
    <source>
        <dbReference type="EMBL" id="PIS14770.1"/>
    </source>
</evidence>
<dbReference type="PANTHER" id="PTHR34477:SF1">
    <property type="entry name" value="UPF0213 PROTEIN YHBQ"/>
    <property type="match status" value="1"/>
</dbReference>
<dbReference type="CDD" id="cd10449">
    <property type="entry name" value="GIY-YIG_SLX1_like"/>
    <property type="match status" value="1"/>
</dbReference>
<protein>
    <submittedName>
        <fullName evidence="3">Excinuclease ABC subunit C</fullName>
    </submittedName>
</protein>
<dbReference type="InterPro" id="IPR035901">
    <property type="entry name" value="GIY-YIG_endonuc_sf"/>
</dbReference>
<proteinExistence type="inferred from homology"/>
<dbReference type="AlphaFoldDB" id="A0A2H0WQ38"/>
<feature type="non-terminal residue" evidence="3">
    <location>
        <position position="82"/>
    </location>
</feature>
<feature type="domain" description="GIY-YIG" evidence="2">
    <location>
        <begin position="1"/>
        <end position="77"/>
    </location>
</feature>
<dbReference type="Proteomes" id="UP000230775">
    <property type="component" value="Unassembled WGS sequence"/>
</dbReference>
<gene>
    <name evidence="3" type="ORF">COT64_00920</name>
</gene>
<sequence>MFYVYVLRSFRDNNFYTGFTRNLKKRFVEHQNGQNLSTKGRIPFKLIYYEAYLLEEDALNRERYLKTSMGKRVLKKQLSSFI</sequence>
<evidence type="ECO:0000313" key="4">
    <source>
        <dbReference type="Proteomes" id="UP000230775"/>
    </source>
</evidence>
<accession>A0A2H0WQ38</accession>
<evidence type="ECO:0000256" key="1">
    <source>
        <dbReference type="ARBA" id="ARBA00007435"/>
    </source>
</evidence>
<comment type="caution">
    <text evidence="3">The sequence shown here is derived from an EMBL/GenBank/DDBJ whole genome shotgun (WGS) entry which is preliminary data.</text>
</comment>